<dbReference type="GO" id="GO:0006146">
    <property type="term" value="P:adenine catabolic process"/>
    <property type="evidence" value="ECO:0007669"/>
    <property type="project" value="InterPro"/>
</dbReference>
<protein>
    <recommendedName>
        <fullName evidence="2 6">Adenine deaminase</fullName>
        <shortName evidence="6">Adenase</shortName>
        <shortName evidence="6">Adenine aminase</shortName>
        <ecNumber evidence="2 6">3.5.4.2</ecNumber>
    </recommendedName>
</protein>
<dbReference type="AlphaFoldDB" id="A0A086XTE3"/>
<dbReference type="SUPFAM" id="SSF51338">
    <property type="entry name" value="Composite domain of metallo-dependent hydrolases"/>
    <property type="match status" value="1"/>
</dbReference>
<comment type="catalytic activity">
    <reaction evidence="5 6">
        <text>adenine + H2O + H(+) = hypoxanthine + NH4(+)</text>
        <dbReference type="Rhea" id="RHEA:23688"/>
        <dbReference type="ChEBI" id="CHEBI:15377"/>
        <dbReference type="ChEBI" id="CHEBI:15378"/>
        <dbReference type="ChEBI" id="CHEBI:16708"/>
        <dbReference type="ChEBI" id="CHEBI:17368"/>
        <dbReference type="ChEBI" id="CHEBI:28938"/>
        <dbReference type="EC" id="3.5.4.2"/>
    </reaction>
</comment>
<dbReference type="EMBL" id="JFZB01000025">
    <property type="protein sequence ID" value="KFI25293.1"/>
    <property type="molecule type" value="Genomic_DNA"/>
</dbReference>
<evidence type="ECO:0000313" key="10">
    <source>
        <dbReference type="Proteomes" id="UP000028824"/>
    </source>
</evidence>
<evidence type="ECO:0000313" key="9">
    <source>
        <dbReference type="EMBL" id="KFI25293.1"/>
    </source>
</evidence>
<accession>A0A086XTE3</accession>
<dbReference type="InterPro" id="IPR006680">
    <property type="entry name" value="Amidohydro-rel"/>
</dbReference>
<dbReference type="Gene3D" id="2.30.40.10">
    <property type="entry name" value="Urease, subunit C, domain 1"/>
    <property type="match status" value="1"/>
</dbReference>
<keyword evidence="3 6" id="KW-0378">Hydrolase</keyword>
<evidence type="ECO:0000256" key="5">
    <source>
        <dbReference type="ARBA" id="ARBA00047720"/>
    </source>
</evidence>
<dbReference type="Pfam" id="PF13382">
    <property type="entry name" value="Adenine_deam_C"/>
    <property type="match status" value="1"/>
</dbReference>
<name>A0A086XTE3_9RHOB</name>
<dbReference type="RefSeq" id="WP_036638577.1">
    <property type="nucleotide sequence ID" value="NZ_JFZB01000025.1"/>
</dbReference>
<organism evidence="9 10">
    <name type="scientific">Paenirhodobacter enshiensis</name>
    <dbReference type="NCBI Taxonomy" id="1105367"/>
    <lineage>
        <taxon>Bacteria</taxon>
        <taxon>Pseudomonadati</taxon>
        <taxon>Pseudomonadota</taxon>
        <taxon>Alphaproteobacteria</taxon>
        <taxon>Rhodobacterales</taxon>
        <taxon>Rhodobacter group</taxon>
        <taxon>Paenirhodobacter</taxon>
    </lineage>
</organism>
<feature type="domain" description="Amidohydrolase-related" evidence="7">
    <location>
        <begin position="80"/>
        <end position="364"/>
    </location>
</feature>
<comment type="caution">
    <text evidence="9">The sequence shown here is derived from an EMBL/GenBank/DDBJ whole genome shotgun (WGS) entry which is preliminary data.</text>
</comment>
<dbReference type="Proteomes" id="UP000028824">
    <property type="component" value="Unassembled WGS sequence"/>
</dbReference>
<dbReference type="GO" id="GO:0000034">
    <property type="term" value="F:adenine deaminase activity"/>
    <property type="evidence" value="ECO:0007669"/>
    <property type="project" value="UniProtKB-UniRule"/>
</dbReference>
<dbReference type="eggNOG" id="COG1001">
    <property type="taxonomic scope" value="Bacteria"/>
</dbReference>
<evidence type="ECO:0000256" key="3">
    <source>
        <dbReference type="ARBA" id="ARBA00022801"/>
    </source>
</evidence>
<evidence type="ECO:0000256" key="2">
    <source>
        <dbReference type="ARBA" id="ARBA00012782"/>
    </source>
</evidence>
<comment type="cofactor">
    <cofactor evidence="6">
        <name>Mn(2+)</name>
        <dbReference type="ChEBI" id="CHEBI:29035"/>
    </cofactor>
</comment>
<evidence type="ECO:0000256" key="4">
    <source>
        <dbReference type="ARBA" id="ARBA00023211"/>
    </source>
</evidence>
<dbReference type="Pfam" id="PF01979">
    <property type="entry name" value="Amidohydro_1"/>
    <property type="match status" value="1"/>
</dbReference>
<evidence type="ECO:0000256" key="6">
    <source>
        <dbReference type="HAMAP-Rule" id="MF_01518"/>
    </source>
</evidence>
<evidence type="ECO:0000259" key="7">
    <source>
        <dbReference type="Pfam" id="PF01979"/>
    </source>
</evidence>
<dbReference type="InterPro" id="IPR011059">
    <property type="entry name" value="Metal-dep_hydrolase_composite"/>
</dbReference>
<dbReference type="InterPro" id="IPR026912">
    <property type="entry name" value="Adenine_deam_C"/>
</dbReference>
<dbReference type="HAMAP" id="MF_01518">
    <property type="entry name" value="Adenine_deamin"/>
    <property type="match status" value="1"/>
</dbReference>
<comment type="similarity">
    <text evidence="1 6">Belongs to the metallo-dependent hydrolases superfamily. Adenine deaminase family.</text>
</comment>
<proteinExistence type="inferred from homology"/>
<dbReference type="SUPFAM" id="SSF51556">
    <property type="entry name" value="Metallo-dependent hydrolases"/>
    <property type="match status" value="1"/>
</dbReference>
<dbReference type="Gene3D" id="3.20.20.140">
    <property type="entry name" value="Metal-dependent hydrolases"/>
    <property type="match status" value="1"/>
</dbReference>
<sequence length="602" mass="62852">MSALSQPMDLADPALRLRATAAARGAAPFDLLLTNGIVIDMATGERRPADIGICGALIASVHTPGTRADAARAIDLAGAFVSPGLIDTHMHVESSMVTPATYARAVLARGVTTVAWDPHEFGNVHGLAGVDYAIAATRDLGLRFVVLAPSCVPSAPGLERGGADFDAATVAQILARPEIGGIAEVMTMRDVIDGRPRMSGIVHAGLQAGKPVCGHARGLSGPDLQAFMAAGVSSDHELTSAGDLMEKLRAGLTIEMRGSHDHLLPEFVAALNRLGRLPQTVTLCTDDVFPDDLLSAGGLDDVVRRLVRYGMAPEWALQAATLNGARRLGRDDLGLIAAGRRADIAVFADLSGFAADLVIANGAVVAEDGALARPVPDLPPPAGFTRSVHLAPLSPDDFTLPAEGARARVATIDQPRFTRWGEAETEIRDGRVMPPEGATLISVIHRHGLADPRPRVGFLRGWGAWRGGFATTVSHDSHNLTLFGATPEDLALAANTVIAMGGGMAAVSGGEVLARLALPVSGLVSDAALADVAHDFAKLRAAMDRIVDWQPPYLIFKACFGATLACNAGPHQTDRGIADVERGTLLASPILAVYPDTDHRKG</sequence>
<dbReference type="PANTHER" id="PTHR11113">
    <property type="entry name" value="N-ACETYLGLUCOSAMINE-6-PHOSPHATE DEACETYLASE"/>
    <property type="match status" value="1"/>
</dbReference>
<evidence type="ECO:0000259" key="8">
    <source>
        <dbReference type="Pfam" id="PF13382"/>
    </source>
</evidence>
<gene>
    <name evidence="6" type="primary">ade</name>
    <name evidence="9" type="ORF">CG50_05815</name>
</gene>
<keyword evidence="4 6" id="KW-0464">Manganese</keyword>
<dbReference type="PANTHER" id="PTHR11113:SF2">
    <property type="entry name" value="ADENINE DEAMINASE"/>
    <property type="match status" value="1"/>
</dbReference>
<dbReference type="InterPro" id="IPR032466">
    <property type="entry name" value="Metal_Hydrolase"/>
</dbReference>
<keyword evidence="10" id="KW-1185">Reference proteome</keyword>
<feature type="domain" description="Adenine deaminase C-terminal" evidence="8">
    <location>
        <begin position="417"/>
        <end position="582"/>
    </location>
</feature>
<dbReference type="InterPro" id="IPR006679">
    <property type="entry name" value="Adenine_deam"/>
</dbReference>
<dbReference type="STRING" id="1105367.CG50_05815"/>
<evidence type="ECO:0000256" key="1">
    <source>
        <dbReference type="ARBA" id="ARBA00006773"/>
    </source>
</evidence>
<dbReference type="OrthoDB" id="9775607at2"/>
<dbReference type="EC" id="3.5.4.2" evidence="2 6"/>
<reference evidence="9 10" key="1">
    <citation type="submission" date="2014-03" db="EMBL/GenBank/DDBJ databases">
        <title>Genome of Paenirhodobacter enshiensis DW2-9.</title>
        <authorList>
            <person name="Wang D."/>
            <person name="Wang G."/>
        </authorList>
    </citation>
    <scope>NUCLEOTIDE SEQUENCE [LARGE SCALE GENOMIC DNA]</scope>
    <source>
        <strain evidence="9 10">DW2-9</strain>
    </source>
</reference>